<dbReference type="AlphaFoldDB" id="D5MJ32"/>
<gene>
    <name evidence="1" type="ORF">DAMO_0306</name>
</gene>
<accession>D5MJ32</accession>
<organism evidence="1 2">
    <name type="scientific">Methylomirabilis oxygeniifera</name>
    <dbReference type="NCBI Taxonomy" id="671143"/>
    <lineage>
        <taxon>Bacteria</taxon>
        <taxon>Candidatus Methylomirabilota</taxon>
        <taxon>Candidatus Methylomirabilia</taxon>
        <taxon>Candidatus Methylomirabilales</taxon>
        <taxon>Candidatus Methylomirabilaceae</taxon>
        <taxon>Candidatus Methylomirabilis</taxon>
    </lineage>
</organism>
<dbReference type="HOGENOM" id="CLU_2913838_0_0_0"/>
<evidence type="ECO:0000313" key="2">
    <source>
        <dbReference type="Proteomes" id="UP000006898"/>
    </source>
</evidence>
<name>D5MJ32_METO1</name>
<evidence type="ECO:0000313" key="1">
    <source>
        <dbReference type="EMBL" id="CBE67397.1"/>
    </source>
</evidence>
<dbReference type="STRING" id="671143.DAMO_0306"/>
<protein>
    <submittedName>
        <fullName evidence="1">RRM domain</fullName>
    </submittedName>
</protein>
<dbReference type="Proteomes" id="UP000006898">
    <property type="component" value="Chromosome"/>
</dbReference>
<sequence length="61" mass="6730">MAHTPDISFDTQWAKPMRLSCTPLLVRFALTHNGFSGPGANGPIFLRSIPISFTLSLSKRK</sequence>
<proteinExistence type="predicted"/>
<dbReference type="EMBL" id="FP565575">
    <property type="protein sequence ID" value="CBE67397.1"/>
    <property type="molecule type" value="Genomic_DNA"/>
</dbReference>
<reference evidence="1 2" key="1">
    <citation type="journal article" date="2010" name="Nature">
        <title>Nitrite-driven anaerobic methane oxidation by oxygenic bacteria.</title>
        <authorList>
            <person name="Ettwig K.F."/>
            <person name="Butler M.K."/>
            <person name="Le Paslier D."/>
            <person name="Pelletier E."/>
            <person name="Mangenot S."/>
            <person name="Kuypers M.M.M."/>
            <person name="Schreiber F."/>
            <person name="Dutilh B.E."/>
            <person name="Zedelius J."/>
            <person name="de Beer D."/>
            <person name="Gloerich J."/>
            <person name="Wessels H.J.C.T."/>
            <person name="van Allen T."/>
            <person name="Luesken F."/>
            <person name="Wu M."/>
            <person name="van de Pas-Schoonen K.T."/>
            <person name="Op den Camp H.J.M."/>
            <person name="Janssen-Megens E.M."/>
            <person name="Francoijs K-J."/>
            <person name="Stunnenberg H."/>
            <person name="Weissenbach J."/>
            <person name="Jetten M.S.M."/>
            <person name="Strous M."/>
        </authorList>
    </citation>
    <scope>NUCLEOTIDE SEQUENCE [LARGE SCALE GENOMIC DNA]</scope>
</reference>
<dbReference type="KEGG" id="mox:DAMO_0306"/>